<evidence type="ECO:0000256" key="1">
    <source>
        <dbReference type="PROSITE-ProRule" id="PRU00371"/>
    </source>
</evidence>
<organism evidence="5 6">
    <name type="scientific">Drosophila madeirensis</name>
    <name type="common">Fruit fly</name>
    <dbReference type="NCBI Taxonomy" id="30013"/>
    <lineage>
        <taxon>Eukaryota</taxon>
        <taxon>Metazoa</taxon>
        <taxon>Ecdysozoa</taxon>
        <taxon>Arthropoda</taxon>
        <taxon>Hexapoda</taxon>
        <taxon>Insecta</taxon>
        <taxon>Pterygota</taxon>
        <taxon>Neoptera</taxon>
        <taxon>Endopterygota</taxon>
        <taxon>Diptera</taxon>
        <taxon>Brachycera</taxon>
        <taxon>Muscomorpha</taxon>
        <taxon>Ephydroidea</taxon>
        <taxon>Drosophilidae</taxon>
        <taxon>Drosophila</taxon>
        <taxon>Sophophora</taxon>
    </lineage>
</organism>
<feature type="compositionally biased region" description="Basic and acidic residues" evidence="2">
    <location>
        <begin position="164"/>
        <end position="178"/>
    </location>
</feature>
<name>A0AAU9FLC9_DROMD</name>
<proteinExistence type="predicted"/>
<feature type="region of interest" description="Disordered" evidence="2">
    <location>
        <begin position="358"/>
        <end position="425"/>
    </location>
</feature>
<reference evidence="5 6" key="1">
    <citation type="submission" date="2024-02" db="EMBL/GenBank/DDBJ databases">
        <title>A chromosome-level genome assembly of Drosophila madeirensis, a fruit fly species endemic to Madeira island.</title>
        <authorList>
            <person name="Tomihara K."/>
            <person name="Llopart A."/>
            <person name="Yamamoto D."/>
        </authorList>
    </citation>
    <scope>NUCLEOTIDE SEQUENCE [LARGE SCALE GENOMIC DNA]</scope>
    <source>
        <strain evidence="5 6">RF1</strain>
    </source>
</reference>
<feature type="region of interest" description="Disordered" evidence="2">
    <location>
        <begin position="973"/>
        <end position="996"/>
    </location>
</feature>
<gene>
    <name evidence="5" type="ORF">DMAD_05186</name>
</gene>
<dbReference type="PANTHER" id="PTHR12243:SF60">
    <property type="entry name" value="SI:CH211-15D5.12-RELATED"/>
    <property type="match status" value="1"/>
</dbReference>
<feature type="compositionally biased region" description="Acidic residues" evidence="2">
    <location>
        <begin position="248"/>
        <end position="257"/>
    </location>
</feature>
<feature type="domain" description="MADF" evidence="3">
    <location>
        <begin position="12"/>
        <end position="100"/>
    </location>
</feature>
<dbReference type="Pfam" id="PF10545">
    <property type="entry name" value="MADF_DNA_bdg"/>
    <property type="match status" value="1"/>
</dbReference>
<dbReference type="AlphaFoldDB" id="A0AAU9FLC9"/>
<feature type="compositionally biased region" description="Basic and acidic residues" evidence="2">
    <location>
        <begin position="115"/>
        <end position="127"/>
    </location>
</feature>
<dbReference type="GO" id="GO:0003677">
    <property type="term" value="F:DNA binding"/>
    <property type="evidence" value="ECO:0007669"/>
    <property type="project" value="InterPro"/>
</dbReference>
<dbReference type="InterPro" id="IPR004210">
    <property type="entry name" value="BESS_motif"/>
</dbReference>
<comment type="subcellular location">
    <subcellularLocation>
        <location evidence="1">Nucleus</location>
    </subcellularLocation>
</comment>
<dbReference type="Pfam" id="PF02944">
    <property type="entry name" value="BESS"/>
    <property type="match status" value="1"/>
</dbReference>
<feature type="region of interest" description="Disordered" evidence="2">
    <location>
        <begin position="105"/>
        <end position="218"/>
    </location>
</feature>
<feature type="domain" description="BESS" evidence="4">
    <location>
        <begin position="538"/>
        <end position="577"/>
    </location>
</feature>
<feature type="compositionally biased region" description="Acidic residues" evidence="2">
    <location>
        <begin position="984"/>
        <end position="996"/>
    </location>
</feature>
<dbReference type="EMBL" id="AP029265">
    <property type="protein sequence ID" value="BFF96578.1"/>
    <property type="molecule type" value="Genomic_DNA"/>
</dbReference>
<dbReference type="PROSITE" id="PS51031">
    <property type="entry name" value="BESS"/>
    <property type="match status" value="1"/>
</dbReference>
<feature type="compositionally biased region" description="Low complexity" evidence="2">
    <location>
        <begin position="365"/>
        <end position="375"/>
    </location>
</feature>
<keyword evidence="1" id="KW-0539">Nucleus</keyword>
<evidence type="ECO:0000259" key="4">
    <source>
        <dbReference type="PROSITE" id="PS51031"/>
    </source>
</evidence>
<feature type="compositionally biased region" description="Basic and acidic residues" evidence="2">
    <location>
        <begin position="142"/>
        <end position="153"/>
    </location>
</feature>
<feature type="compositionally biased region" description="Acidic residues" evidence="2">
    <location>
        <begin position="188"/>
        <end position="203"/>
    </location>
</feature>
<feature type="compositionally biased region" description="Polar residues" evidence="2">
    <location>
        <begin position="869"/>
        <end position="888"/>
    </location>
</feature>
<evidence type="ECO:0000259" key="3">
    <source>
        <dbReference type="PROSITE" id="PS51029"/>
    </source>
</evidence>
<evidence type="ECO:0000313" key="6">
    <source>
        <dbReference type="Proteomes" id="UP001500889"/>
    </source>
</evidence>
<feature type="compositionally biased region" description="Low complexity" evidence="2">
    <location>
        <begin position="381"/>
        <end position="390"/>
    </location>
</feature>
<dbReference type="GO" id="GO:0006357">
    <property type="term" value="P:regulation of transcription by RNA polymerase II"/>
    <property type="evidence" value="ECO:0007669"/>
    <property type="project" value="TreeGrafter"/>
</dbReference>
<dbReference type="InterPro" id="IPR006578">
    <property type="entry name" value="MADF-dom"/>
</dbReference>
<feature type="region of interest" description="Disordered" evidence="2">
    <location>
        <begin position="239"/>
        <end position="295"/>
    </location>
</feature>
<protein>
    <recommendedName>
        <fullName evidence="7">Stonewall</fullName>
    </recommendedName>
</protein>
<feature type="compositionally biased region" description="Polar residues" evidence="2">
    <location>
        <begin position="406"/>
        <end position="423"/>
    </location>
</feature>
<dbReference type="InterPro" id="IPR039353">
    <property type="entry name" value="TF_Adf1"/>
</dbReference>
<dbReference type="GO" id="GO:0005667">
    <property type="term" value="C:transcription regulator complex"/>
    <property type="evidence" value="ECO:0007669"/>
    <property type="project" value="TreeGrafter"/>
</dbReference>
<dbReference type="SMART" id="SM00595">
    <property type="entry name" value="MADF"/>
    <property type="match status" value="1"/>
</dbReference>
<feature type="compositionally biased region" description="Acidic residues" evidence="2">
    <location>
        <begin position="105"/>
        <end position="114"/>
    </location>
</feature>
<feature type="region of interest" description="Disordered" evidence="2">
    <location>
        <begin position="865"/>
        <end position="888"/>
    </location>
</feature>
<dbReference type="GO" id="GO:0005634">
    <property type="term" value="C:nucleus"/>
    <property type="evidence" value="ECO:0007669"/>
    <property type="project" value="UniProtKB-SubCell"/>
</dbReference>
<evidence type="ECO:0000256" key="2">
    <source>
        <dbReference type="SAM" id="MobiDB-lite"/>
    </source>
</evidence>
<sequence length="996" mass="107334">MSAMSNIESNVKLLRAVVKQTALYDRNNENYRKRLASENCWDMVASETGESVDKCKRRWRVLRNDYARWMNVDAARRRAGTNRLPFQYAKDLSFLRQHLNISEDIVDEGEDNESEREVSNESMDRKSMQSLKGDAKPQPMAVDEKKPAKKQDSAPEETNSKSSDFSHIEEDKPVEEKGKKKKEPTDINWDEEEDELNSEDEEAPPTSPISTIGDTRKSTFFIKQTGEENRLIIRKKNLYAASGARDPLEEEMDDSADESGGTGSESISSRRPRRTVRATGVGGIKQLPVQKAATEQRLTRQQRHKSMGLAAARNSASPVKLAPVPKYMSNKNQARAQNAAAVNKGLEKAFALTRDDIFPRPQAPAPSTSQSQSQPGKITSRRNSSITSTIVHAASTLTKRPVNRPANMNTPVSSPTPISQSSVAVKAPPPKSIPVSVSLPFQVPPKATPVSTSTSSSVISNNALLLTSSLPSSVTVTTLAAPSTSAVSMTGPVTASPLLSMAGAGVGVGVVTTAVPVPSFMTLRSRTERGMQTESLDIFSDEHFLEIVRPQMAEMNPRQKLHFKKKVFQSLMETFDDATDFPAAGEQQHFNINTPSGFEHVSDREMRLVRELVSLVSAAKHSGAINKPPPLPIVTDTLRPVVRAAAPSSAAVGQPRHLIQRVYKHSNGMSLVSSPDEKKIFRILPSNGKAAVTGVGVGVSVPTEELRKSSVDSNCSGISVTRAAPAPPVSPRRATAVPIRPQGASSMNTLFGPTQPQVVTTKSGPLIKVREMPRRFSVCGSGGPMMTLGPPPNNMNVIPHNPQKNLSPMEANMIKRRLMGVPLAGMTPLSQRYRYSGPAGPGSGTGQAGAVAAPHANSVLLRKSAGSVPVSQKQPSSIDGASASQRTPQIASVQGNAFNDFVQPKPSLSGGSSSPLKRSLVVANAKKIVPGKRIAMADVLADPQEQEEIRAQQAKEYTETAATIAADDFSVLDGGMGLKREPQDSMEEDADDILGM</sequence>
<dbReference type="PROSITE" id="PS51029">
    <property type="entry name" value="MADF"/>
    <property type="match status" value="1"/>
</dbReference>
<accession>A0AAU9FLC9</accession>
<dbReference type="Proteomes" id="UP001500889">
    <property type="component" value="Chromosome J"/>
</dbReference>
<evidence type="ECO:0008006" key="7">
    <source>
        <dbReference type="Google" id="ProtNLM"/>
    </source>
</evidence>
<dbReference type="PANTHER" id="PTHR12243">
    <property type="entry name" value="MADF DOMAIN TRANSCRIPTION FACTOR"/>
    <property type="match status" value="1"/>
</dbReference>
<keyword evidence="6" id="KW-1185">Reference proteome</keyword>
<evidence type="ECO:0000313" key="5">
    <source>
        <dbReference type="EMBL" id="BFF96578.1"/>
    </source>
</evidence>